<reference evidence="3" key="1">
    <citation type="journal article" date="2019" name="Int. J. Syst. Evol. Microbiol.">
        <title>The Global Catalogue of Microorganisms (GCM) 10K type strain sequencing project: providing services to taxonomists for standard genome sequencing and annotation.</title>
        <authorList>
            <consortium name="The Broad Institute Genomics Platform"/>
            <consortium name="The Broad Institute Genome Sequencing Center for Infectious Disease"/>
            <person name="Wu L."/>
            <person name="Ma J."/>
        </authorList>
    </citation>
    <scope>NUCLEOTIDE SEQUENCE [LARGE SCALE GENOMIC DNA]</scope>
    <source>
        <strain evidence="3">JCM 18304</strain>
    </source>
</reference>
<dbReference type="InterPro" id="IPR036278">
    <property type="entry name" value="Sialidase_sf"/>
</dbReference>
<keyword evidence="1" id="KW-1133">Transmembrane helix</keyword>
<dbReference type="CDD" id="cd15482">
    <property type="entry name" value="Sialidase_non-viral"/>
    <property type="match status" value="1"/>
</dbReference>
<keyword evidence="1" id="KW-0472">Membrane</keyword>
<sequence length="443" mass="46297">MPELDFSGLVDEVRAAYKPHFAEVTRRAARRRARVRTAGVAAVAVVALGAAGLVTGTGHAPADSGRPSPYDSSAPFSMAPEFEAGDLNHLYITYLAQSQCELGKNCSYILAASADQGATWRREPIPIPSDRQLFSVIPLSPTTLLVSYKTANFTDPHASPAGDGYLASTDAGRTWHLVDVHTVNAIPSGWQPLEVPSDASPLVVGVAAASPATGAVVRLAPDVVPNPAMYAPSLDTRQSTTAGLWISGLLVPLVPPGSTVTLTTQGPDGTTVNPGIGVGTVSVSHNGGRTWDNHTFTGTDTEYRGQPVTPLFATYDGRTAYVALPKNGAEVVYRSTDGGASWTAGGTVDTGTGGDSVAQLTVRPDGTLVALLSTGYIEYGSTDGGRTFHRLTESHPNAYPIPGGYADLVPEDTRGPDGVVSTSYPAVWLSPDHTHWTRVALNP</sequence>
<evidence type="ECO:0000313" key="3">
    <source>
        <dbReference type="Proteomes" id="UP001501570"/>
    </source>
</evidence>
<dbReference type="Proteomes" id="UP001501570">
    <property type="component" value="Unassembled WGS sequence"/>
</dbReference>
<gene>
    <name evidence="2" type="ORF">GCM10023322_39580</name>
</gene>
<keyword evidence="3" id="KW-1185">Reference proteome</keyword>
<dbReference type="EMBL" id="BAABJQ010000011">
    <property type="protein sequence ID" value="GAA5188586.1"/>
    <property type="molecule type" value="Genomic_DNA"/>
</dbReference>
<evidence type="ECO:0008006" key="4">
    <source>
        <dbReference type="Google" id="ProtNLM"/>
    </source>
</evidence>
<accession>A0ABP9RY98</accession>
<dbReference type="SUPFAM" id="SSF50939">
    <property type="entry name" value="Sialidases"/>
    <property type="match status" value="1"/>
</dbReference>
<organism evidence="2 3">
    <name type="scientific">Rugosimonospora acidiphila</name>
    <dbReference type="NCBI Taxonomy" id="556531"/>
    <lineage>
        <taxon>Bacteria</taxon>
        <taxon>Bacillati</taxon>
        <taxon>Actinomycetota</taxon>
        <taxon>Actinomycetes</taxon>
        <taxon>Micromonosporales</taxon>
        <taxon>Micromonosporaceae</taxon>
        <taxon>Rugosimonospora</taxon>
    </lineage>
</organism>
<evidence type="ECO:0000313" key="2">
    <source>
        <dbReference type="EMBL" id="GAA5188586.1"/>
    </source>
</evidence>
<dbReference type="RefSeq" id="WP_345631547.1">
    <property type="nucleotide sequence ID" value="NZ_BAABJQ010000011.1"/>
</dbReference>
<keyword evidence="1" id="KW-0812">Transmembrane</keyword>
<comment type="caution">
    <text evidence="2">The sequence shown here is derived from an EMBL/GenBank/DDBJ whole genome shotgun (WGS) entry which is preliminary data.</text>
</comment>
<name>A0ABP9RY98_9ACTN</name>
<evidence type="ECO:0000256" key="1">
    <source>
        <dbReference type="SAM" id="Phobius"/>
    </source>
</evidence>
<feature type="transmembrane region" description="Helical" evidence="1">
    <location>
        <begin position="35"/>
        <end position="54"/>
    </location>
</feature>
<proteinExistence type="predicted"/>
<dbReference type="Gene3D" id="2.120.10.10">
    <property type="match status" value="1"/>
</dbReference>
<protein>
    <recommendedName>
        <fullName evidence="4">Exo-alpha-sialidase</fullName>
    </recommendedName>
</protein>